<protein>
    <submittedName>
        <fullName evidence="1">Uncharacterized protein</fullName>
    </submittedName>
</protein>
<dbReference type="AlphaFoldDB" id="A0AA88PQC3"/>
<proteinExistence type="predicted"/>
<organism evidence="1 2">
    <name type="scientific">Cirrhinus molitorella</name>
    <name type="common">mud carp</name>
    <dbReference type="NCBI Taxonomy" id="172907"/>
    <lineage>
        <taxon>Eukaryota</taxon>
        <taxon>Metazoa</taxon>
        <taxon>Chordata</taxon>
        <taxon>Craniata</taxon>
        <taxon>Vertebrata</taxon>
        <taxon>Euteleostomi</taxon>
        <taxon>Actinopterygii</taxon>
        <taxon>Neopterygii</taxon>
        <taxon>Teleostei</taxon>
        <taxon>Ostariophysi</taxon>
        <taxon>Cypriniformes</taxon>
        <taxon>Cyprinidae</taxon>
        <taxon>Labeoninae</taxon>
        <taxon>Labeonini</taxon>
        <taxon>Cirrhinus</taxon>
    </lineage>
</organism>
<evidence type="ECO:0000313" key="2">
    <source>
        <dbReference type="Proteomes" id="UP001187343"/>
    </source>
</evidence>
<accession>A0AA88PQC3</accession>
<comment type="caution">
    <text evidence="1">The sequence shown here is derived from an EMBL/GenBank/DDBJ whole genome shotgun (WGS) entry which is preliminary data.</text>
</comment>
<sequence>MEIILELFDEDIRVDAEAILEEFDARNDRKMPFKQHPPVTEGLWSDYSTVRRGMEVCVLSQPGDSTMTTILQPANHSPASVAGNGSLGDFQGAGGVEWVDESHHLNLQQDTHCV</sequence>
<name>A0AA88PQC3_9TELE</name>
<dbReference type="EMBL" id="JAUYZG010000014">
    <property type="protein sequence ID" value="KAK2888757.1"/>
    <property type="molecule type" value="Genomic_DNA"/>
</dbReference>
<keyword evidence="2" id="KW-1185">Reference proteome</keyword>
<reference evidence="1" key="1">
    <citation type="submission" date="2023-08" db="EMBL/GenBank/DDBJ databases">
        <title>Chromosome-level Genome Assembly of mud carp (Cirrhinus molitorella).</title>
        <authorList>
            <person name="Liu H."/>
        </authorList>
    </citation>
    <scope>NUCLEOTIDE SEQUENCE</scope>
    <source>
        <strain evidence="1">Prfri</strain>
        <tissue evidence="1">Muscle</tissue>
    </source>
</reference>
<gene>
    <name evidence="1" type="ORF">Q8A67_014132</name>
</gene>
<evidence type="ECO:0000313" key="1">
    <source>
        <dbReference type="EMBL" id="KAK2888757.1"/>
    </source>
</evidence>
<dbReference type="Proteomes" id="UP001187343">
    <property type="component" value="Unassembled WGS sequence"/>
</dbReference>